<feature type="coiled-coil region" evidence="1">
    <location>
        <begin position="216"/>
        <end position="250"/>
    </location>
</feature>
<keyword evidence="3" id="KW-1185">Reference proteome</keyword>
<evidence type="ECO:0000256" key="1">
    <source>
        <dbReference type="SAM" id="Coils"/>
    </source>
</evidence>
<proteinExistence type="predicted"/>
<feature type="coiled-coil region" evidence="1">
    <location>
        <begin position="94"/>
        <end position="121"/>
    </location>
</feature>
<dbReference type="EMBL" id="MTYJ01000044">
    <property type="protein sequence ID" value="OQV18942.1"/>
    <property type="molecule type" value="Genomic_DNA"/>
</dbReference>
<protein>
    <submittedName>
        <fullName evidence="2">Uncharacterized protein</fullName>
    </submittedName>
</protein>
<sequence length="409" mass="47395">MESVSNVKLSWKDQTFPEPQSIKYYGEAEIAEFVEKLSNKVAYFKEETDLFRHFTDRTTQGKGFKAKDKDVGLLLKDSLLEQEQTLWLTAEQKADIASHEADELRQELIRIEEKAKKYANKFECKIKECEQFKQVVNSQQKDFRHKILSGGTAGAERLIKWLEESVRNFESMFRSQTLTNAADMSHIRALQQALSKQSELGESLTQVDFMKVEIGNRLLVQAFEKSKNEIQETNRENNNTSLAVADLTEQSMELTKFIQGGQARLLTEAEILKKLDKEREFIDDIRIRLEAWNKKAKEQNMRCPSIAVYIHIEKDIELLEQLRKDFDRKVQIIETASRLKSANVDQKKSMTMSAYLKRKVESKRRPKKVKGTKKEPYEFPAIRRLESLDGLDQFSPTVSKITTAKPVIL</sequence>
<evidence type="ECO:0000313" key="2">
    <source>
        <dbReference type="EMBL" id="OQV18942.1"/>
    </source>
</evidence>
<evidence type="ECO:0000313" key="3">
    <source>
        <dbReference type="Proteomes" id="UP000192578"/>
    </source>
</evidence>
<dbReference type="Proteomes" id="UP000192578">
    <property type="component" value="Unassembled WGS sequence"/>
</dbReference>
<accession>A0A1W0WUR4</accession>
<name>A0A1W0WUR4_HYPEX</name>
<keyword evidence="1" id="KW-0175">Coiled coil</keyword>
<organism evidence="2 3">
    <name type="scientific">Hypsibius exemplaris</name>
    <name type="common">Freshwater tardigrade</name>
    <dbReference type="NCBI Taxonomy" id="2072580"/>
    <lineage>
        <taxon>Eukaryota</taxon>
        <taxon>Metazoa</taxon>
        <taxon>Ecdysozoa</taxon>
        <taxon>Tardigrada</taxon>
        <taxon>Eutardigrada</taxon>
        <taxon>Parachela</taxon>
        <taxon>Hypsibioidea</taxon>
        <taxon>Hypsibiidae</taxon>
        <taxon>Hypsibius</taxon>
    </lineage>
</organism>
<reference evidence="3" key="1">
    <citation type="submission" date="2017-01" db="EMBL/GenBank/DDBJ databases">
        <title>Comparative genomics of anhydrobiosis in the tardigrade Hypsibius dujardini.</title>
        <authorList>
            <person name="Yoshida Y."/>
            <person name="Koutsovoulos G."/>
            <person name="Laetsch D."/>
            <person name="Stevens L."/>
            <person name="Kumar S."/>
            <person name="Horikawa D."/>
            <person name="Ishino K."/>
            <person name="Komine S."/>
            <person name="Tomita M."/>
            <person name="Blaxter M."/>
            <person name="Arakawa K."/>
        </authorList>
    </citation>
    <scope>NUCLEOTIDE SEQUENCE [LARGE SCALE GENOMIC DNA]</scope>
    <source>
        <strain evidence="3">Z151</strain>
    </source>
</reference>
<dbReference type="AlphaFoldDB" id="A0A1W0WUR4"/>
<dbReference type="OrthoDB" id="10259713at2759"/>
<gene>
    <name evidence="2" type="ORF">BV898_07001</name>
</gene>
<comment type="caution">
    <text evidence="2">The sequence shown here is derived from an EMBL/GenBank/DDBJ whole genome shotgun (WGS) entry which is preliminary data.</text>
</comment>